<dbReference type="AlphaFoldDB" id="B1T876"/>
<protein>
    <submittedName>
        <fullName evidence="2">Uncharacterized protein</fullName>
    </submittedName>
</protein>
<name>B1T876_9BURK</name>
<proteinExistence type="predicted"/>
<gene>
    <name evidence="2" type="ORF">BamMEX5DRAFT_3992</name>
</gene>
<feature type="compositionally biased region" description="Basic and acidic residues" evidence="1">
    <location>
        <begin position="27"/>
        <end position="46"/>
    </location>
</feature>
<evidence type="ECO:0000313" key="2">
    <source>
        <dbReference type="EMBL" id="EDT40213.1"/>
    </source>
</evidence>
<reference evidence="2 3" key="1">
    <citation type="submission" date="2008-03" db="EMBL/GenBank/DDBJ databases">
        <title>Sequencing of the draft genome and assembly of Burkholderia ambifaria MEX-5.</title>
        <authorList>
            <consortium name="US DOE Joint Genome Institute (JGI-PGF)"/>
            <person name="Copeland A."/>
            <person name="Lucas S."/>
            <person name="Lapidus A."/>
            <person name="Glavina del Rio T."/>
            <person name="Dalin E."/>
            <person name="Tice H."/>
            <person name="Bruce D."/>
            <person name="Goodwin L."/>
            <person name="Pitluck S."/>
            <person name="Larimer F."/>
            <person name="Land M.L."/>
            <person name="Hauser L."/>
            <person name="Tiedje J."/>
            <person name="Richardson P."/>
        </authorList>
    </citation>
    <scope>NUCLEOTIDE SEQUENCE [LARGE SCALE GENOMIC DNA]</scope>
    <source>
        <strain evidence="2 3">MEX-5</strain>
    </source>
</reference>
<evidence type="ECO:0000313" key="3">
    <source>
        <dbReference type="Proteomes" id="UP000004814"/>
    </source>
</evidence>
<feature type="region of interest" description="Disordered" evidence="1">
    <location>
        <begin position="1"/>
        <end position="59"/>
    </location>
</feature>
<comment type="caution">
    <text evidence="2">The sequence shown here is derived from an EMBL/GenBank/DDBJ whole genome shotgun (WGS) entry which is preliminary data.</text>
</comment>
<dbReference type="Proteomes" id="UP000004814">
    <property type="component" value="Unassembled WGS sequence"/>
</dbReference>
<feature type="region of interest" description="Disordered" evidence="1">
    <location>
        <begin position="70"/>
        <end position="89"/>
    </location>
</feature>
<feature type="compositionally biased region" description="Basic and acidic residues" evidence="1">
    <location>
        <begin position="1"/>
        <end position="14"/>
    </location>
</feature>
<dbReference type="EMBL" id="ABLK01000139">
    <property type="protein sequence ID" value="EDT40213.1"/>
    <property type="molecule type" value="Genomic_DNA"/>
</dbReference>
<sequence>MVGTHDEIGAEHLARVALEPLAQPVGEKPDARERRDREHQRQHEQRQLAGTPVACGHPRGLMDQVVPAEAAGMAGPPGRRRVSMLPLGG</sequence>
<accession>B1T876</accession>
<evidence type="ECO:0000256" key="1">
    <source>
        <dbReference type="SAM" id="MobiDB-lite"/>
    </source>
</evidence>
<organism evidence="2 3">
    <name type="scientific">Burkholderia ambifaria MEX-5</name>
    <dbReference type="NCBI Taxonomy" id="396597"/>
    <lineage>
        <taxon>Bacteria</taxon>
        <taxon>Pseudomonadati</taxon>
        <taxon>Pseudomonadota</taxon>
        <taxon>Betaproteobacteria</taxon>
        <taxon>Burkholderiales</taxon>
        <taxon>Burkholderiaceae</taxon>
        <taxon>Burkholderia</taxon>
        <taxon>Burkholderia cepacia complex</taxon>
    </lineage>
</organism>